<dbReference type="Gene3D" id="1.25.40.10">
    <property type="entry name" value="Tetratricopeptide repeat domain"/>
    <property type="match status" value="1"/>
</dbReference>
<gene>
    <name evidence="1" type="ORF">HCX62_03395</name>
</gene>
<proteinExistence type="predicted"/>
<dbReference type="RefSeq" id="WP_185637023.1">
    <property type="nucleotide sequence ID" value="NZ_JAATOD010000001.1"/>
</dbReference>
<organism evidence="1 2">
    <name type="scientific">Listeria swaminathanii</name>
    <dbReference type="NCBI Taxonomy" id="2713501"/>
    <lineage>
        <taxon>Bacteria</taxon>
        <taxon>Bacillati</taxon>
        <taxon>Bacillota</taxon>
        <taxon>Bacilli</taxon>
        <taxon>Bacillales</taxon>
        <taxon>Listeriaceae</taxon>
        <taxon>Listeria</taxon>
    </lineage>
</organism>
<evidence type="ECO:0000313" key="2">
    <source>
        <dbReference type="Proteomes" id="UP000572016"/>
    </source>
</evidence>
<evidence type="ECO:0000313" key="1">
    <source>
        <dbReference type="EMBL" id="MBC2329088.1"/>
    </source>
</evidence>
<sequence length="325" mass="38172">MNYLQDLETVWKMADTSEKVNLLEQLITAADKCKDVPSGIYARDLLVETCLTMGFSKKQLQAFYWIIKKWEDADNDVYYIDTEDFLWKYTWFGERVPTFEDVSKTQIDSLLNDLKLKHEQKNYSLRPCYKASTFAAMRMGEVAEAQKRFKQWISTEADLSNYCPICEAQNQVYYYFFMNDFKNAKKMAQPIIEEMQCCHEIPHQTYAMMSLAYWELGEKEKAQECFDKGYPMVAKESALIPPISYLLKFLIKTSQLEKAREVLNTNKEMVLKSENGLDQLLFLQAAYPLFNREKEADLVEMTEALTAKFDARNENNYYQSILESY</sequence>
<dbReference type="Proteomes" id="UP000572016">
    <property type="component" value="Unassembled WGS sequence"/>
</dbReference>
<accession>A0A7X0ZZ67</accession>
<dbReference type="EMBL" id="JAATOD010000001">
    <property type="protein sequence ID" value="MBC2329088.1"/>
    <property type="molecule type" value="Genomic_DNA"/>
</dbReference>
<comment type="caution">
    <text evidence="1">The sequence shown here is derived from an EMBL/GenBank/DDBJ whole genome shotgun (WGS) entry which is preliminary data.</text>
</comment>
<dbReference type="AlphaFoldDB" id="A0A7X0ZZ67"/>
<name>A0A7X0ZZ67_9LIST</name>
<protein>
    <recommendedName>
        <fullName evidence="3">Tetratricopeptide repeat protein</fullName>
    </recommendedName>
</protein>
<dbReference type="InterPro" id="IPR011990">
    <property type="entry name" value="TPR-like_helical_dom_sf"/>
</dbReference>
<evidence type="ECO:0008006" key="3">
    <source>
        <dbReference type="Google" id="ProtNLM"/>
    </source>
</evidence>
<dbReference type="SUPFAM" id="SSF48452">
    <property type="entry name" value="TPR-like"/>
    <property type="match status" value="1"/>
</dbReference>
<reference evidence="1 2" key="1">
    <citation type="submission" date="2020-03" db="EMBL/GenBank/DDBJ databases">
        <title>Soil Listeria distribution.</title>
        <authorList>
            <person name="Liao J."/>
            <person name="Wiedmann M."/>
        </authorList>
    </citation>
    <scope>NUCLEOTIDE SEQUENCE [LARGE SCALE GENOMIC DNA]</scope>
    <source>
        <strain evidence="1 2">FSL L7-0020</strain>
    </source>
</reference>